<dbReference type="RefSeq" id="WP_002443811.1">
    <property type="nucleotide sequence ID" value="NZ_AP018585.1"/>
</dbReference>
<dbReference type="Gene3D" id="3.40.630.30">
    <property type="match status" value="1"/>
</dbReference>
<dbReference type="InterPro" id="IPR016181">
    <property type="entry name" value="Acyl_CoA_acyltransferase"/>
</dbReference>
<dbReference type="SUPFAM" id="SSF55729">
    <property type="entry name" value="Acyl-CoA N-acyltransferases (Nat)"/>
    <property type="match status" value="1"/>
</dbReference>
<dbReference type="InterPro" id="IPR000182">
    <property type="entry name" value="GNAT_dom"/>
</dbReference>
<evidence type="ECO:0000259" key="1">
    <source>
        <dbReference type="PROSITE" id="PS51186"/>
    </source>
</evidence>
<organism evidence="2 3">
    <name type="scientific">Staphylococcus caprae</name>
    <dbReference type="NCBI Taxonomy" id="29380"/>
    <lineage>
        <taxon>Bacteria</taxon>
        <taxon>Bacillati</taxon>
        <taxon>Bacillota</taxon>
        <taxon>Bacilli</taxon>
        <taxon>Bacillales</taxon>
        <taxon>Staphylococcaceae</taxon>
        <taxon>Staphylococcus</taxon>
    </lineage>
</organism>
<proteinExistence type="predicted"/>
<evidence type="ECO:0000313" key="2">
    <source>
        <dbReference type="EMBL" id="BBD91808.1"/>
    </source>
</evidence>
<evidence type="ECO:0000313" key="3">
    <source>
        <dbReference type="Proteomes" id="UP000274772"/>
    </source>
</evidence>
<dbReference type="InterPro" id="IPR040549">
    <property type="entry name" value="DUF5613"/>
</dbReference>
<dbReference type="Pfam" id="PF00583">
    <property type="entry name" value="Acetyltransf_1"/>
    <property type="match status" value="1"/>
</dbReference>
<protein>
    <submittedName>
        <fullName evidence="2">Acetyltransferase, GNAT family</fullName>
    </submittedName>
</protein>
<dbReference type="EMBL" id="AP018586">
    <property type="protein sequence ID" value="BBD91808.1"/>
    <property type="molecule type" value="Genomic_DNA"/>
</dbReference>
<dbReference type="PROSITE" id="PS51186">
    <property type="entry name" value="GNAT"/>
    <property type="match status" value="1"/>
</dbReference>
<dbReference type="Pfam" id="PF18467">
    <property type="entry name" value="DUF5613"/>
    <property type="match status" value="1"/>
</dbReference>
<feature type="domain" description="N-acetyltransferase" evidence="1">
    <location>
        <begin position="116"/>
        <end position="251"/>
    </location>
</feature>
<reference evidence="2 3" key="1">
    <citation type="submission" date="2018-05" db="EMBL/GenBank/DDBJ databases">
        <title>Complete genome sequencing of three human clinical isolates of Staphylococcus caprae reveals virulence factors similar to those of S. epidermidis and S. capitis.</title>
        <authorList>
            <person name="Watanabe S."/>
            <person name="Cui L."/>
        </authorList>
    </citation>
    <scope>NUCLEOTIDE SEQUENCE [LARGE SCALE GENOMIC DNA]</scope>
    <source>
        <strain evidence="2 3">JMUB590</strain>
    </source>
</reference>
<dbReference type="GeneID" id="58050464"/>
<keyword evidence="3" id="KW-1185">Reference proteome</keyword>
<accession>A0ABN5W9A3</accession>
<gene>
    <name evidence="2" type="ORF">JMUB590_0698</name>
</gene>
<dbReference type="Proteomes" id="UP000274772">
    <property type="component" value="Chromosome"/>
</dbReference>
<name>A0ABN5W9A3_9STAP</name>
<sequence length="251" mass="29374">MSRITFEDIYVDGTKWSEDQRKVIYLTSNQPLQFSSNTWFYKMMPSMNQWLEDINVQQRLHTQQGSNHLSFYFPENEPLTQQWIDFIQERGFELGLMELYVVEGEDLSKLPQNQQVEIQHVSEQNIEDYLKIYQYFAQPFGESYAIASAQHIRAYYENDIPQRLIAYINQQPVGIVDLIVSMKSIEIDGFGVLETYRHQGVGSTIQAYIGEVAEKKPVILVADGEDTAKDMYLKQGYTFLGYRYQILKENI</sequence>
<dbReference type="CDD" id="cd04301">
    <property type="entry name" value="NAT_SF"/>
    <property type="match status" value="1"/>
</dbReference>